<evidence type="ECO:0000256" key="1">
    <source>
        <dbReference type="SAM" id="Phobius"/>
    </source>
</evidence>
<sequence length="75" mass="8539">MLWEIQHGKTFLLPALLLVVQPELDLLRQSGENTDRKALIALLSTGVCMLSFVANIHYPVLGIKVPWQIRPKRTF</sequence>
<feature type="transmembrane region" description="Helical" evidence="1">
    <location>
        <begin position="38"/>
        <end position="63"/>
    </location>
</feature>
<evidence type="ECO:0000313" key="2">
    <source>
        <dbReference type="EMBL" id="MBE9463847.1"/>
    </source>
</evidence>
<gene>
    <name evidence="2" type="ORF">IEE83_18340</name>
</gene>
<evidence type="ECO:0000313" key="3">
    <source>
        <dbReference type="Proteomes" id="UP000634134"/>
    </source>
</evidence>
<organism evidence="2 3">
    <name type="scientific">Dyadobacter subterraneus</name>
    <dbReference type="NCBI Taxonomy" id="2773304"/>
    <lineage>
        <taxon>Bacteria</taxon>
        <taxon>Pseudomonadati</taxon>
        <taxon>Bacteroidota</taxon>
        <taxon>Cytophagia</taxon>
        <taxon>Cytophagales</taxon>
        <taxon>Spirosomataceae</taxon>
        <taxon>Dyadobacter</taxon>
    </lineage>
</organism>
<keyword evidence="1" id="KW-1133">Transmembrane helix</keyword>
<proteinExistence type="predicted"/>
<dbReference type="Proteomes" id="UP000634134">
    <property type="component" value="Unassembled WGS sequence"/>
</dbReference>
<keyword evidence="1" id="KW-0472">Membrane</keyword>
<dbReference type="RefSeq" id="WP_194121949.1">
    <property type="nucleotide sequence ID" value="NZ_JACYGY010000001.1"/>
</dbReference>
<keyword evidence="3" id="KW-1185">Reference proteome</keyword>
<comment type="caution">
    <text evidence="2">The sequence shown here is derived from an EMBL/GenBank/DDBJ whole genome shotgun (WGS) entry which is preliminary data.</text>
</comment>
<reference evidence="3" key="1">
    <citation type="submission" date="2023-07" db="EMBL/GenBank/DDBJ databases">
        <title>Dyadobacter sp. nov 'subterranea' isolated from contaminted grondwater.</title>
        <authorList>
            <person name="Szabo I."/>
            <person name="Al-Omari J."/>
            <person name="Szerdahelyi S.G."/>
            <person name="Rado J."/>
        </authorList>
    </citation>
    <scope>NUCLEOTIDE SEQUENCE [LARGE SCALE GENOMIC DNA]</scope>
    <source>
        <strain evidence="3">UP-52</strain>
    </source>
</reference>
<name>A0ABR9WEJ2_9BACT</name>
<accession>A0ABR9WEJ2</accession>
<dbReference type="EMBL" id="JACYGY010000001">
    <property type="protein sequence ID" value="MBE9463847.1"/>
    <property type="molecule type" value="Genomic_DNA"/>
</dbReference>
<protein>
    <submittedName>
        <fullName evidence="2">Uncharacterized protein</fullName>
    </submittedName>
</protein>
<keyword evidence="1" id="KW-0812">Transmembrane</keyword>